<protein>
    <submittedName>
        <fullName evidence="2">Uncharacterized protein</fullName>
    </submittedName>
</protein>
<feature type="compositionally biased region" description="Polar residues" evidence="1">
    <location>
        <begin position="8"/>
        <end position="20"/>
    </location>
</feature>
<dbReference type="EMBL" id="KN822971">
    <property type="protein sequence ID" value="KIO30562.1"/>
    <property type="molecule type" value="Genomic_DNA"/>
</dbReference>
<evidence type="ECO:0000256" key="1">
    <source>
        <dbReference type="SAM" id="MobiDB-lite"/>
    </source>
</evidence>
<evidence type="ECO:0000313" key="3">
    <source>
        <dbReference type="Proteomes" id="UP000054248"/>
    </source>
</evidence>
<evidence type="ECO:0000313" key="2">
    <source>
        <dbReference type="EMBL" id="KIO30562.1"/>
    </source>
</evidence>
<reference evidence="2 3" key="1">
    <citation type="submission" date="2014-04" db="EMBL/GenBank/DDBJ databases">
        <authorList>
            <consortium name="DOE Joint Genome Institute"/>
            <person name="Kuo A."/>
            <person name="Girlanda M."/>
            <person name="Perotto S."/>
            <person name="Kohler A."/>
            <person name="Nagy L.G."/>
            <person name="Floudas D."/>
            <person name="Copeland A."/>
            <person name="Barry K.W."/>
            <person name="Cichocki N."/>
            <person name="Veneault-Fourrey C."/>
            <person name="LaButti K."/>
            <person name="Lindquist E.A."/>
            <person name="Lipzen A."/>
            <person name="Lundell T."/>
            <person name="Morin E."/>
            <person name="Murat C."/>
            <person name="Sun H."/>
            <person name="Tunlid A."/>
            <person name="Henrissat B."/>
            <person name="Grigoriev I.V."/>
            <person name="Hibbett D.S."/>
            <person name="Martin F."/>
            <person name="Nordberg H.P."/>
            <person name="Cantor M.N."/>
            <person name="Hua S.X."/>
        </authorList>
    </citation>
    <scope>NUCLEOTIDE SEQUENCE [LARGE SCALE GENOMIC DNA]</scope>
    <source>
        <strain evidence="2 3">MUT 4182</strain>
    </source>
</reference>
<dbReference type="HOGENOM" id="CLU_2783041_0_0_1"/>
<gene>
    <name evidence="2" type="ORF">M407DRAFT_242178</name>
</gene>
<name>A0A0C3MA36_9AGAM</name>
<proteinExistence type="predicted"/>
<feature type="region of interest" description="Disordered" evidence="1">
    <location>
        <begin position="1"/>
        <end position="20"/>
    </location>
</feature>
<feature type="region of interest" description="Disordered" evidence="1">
    <location>
        <begin position="37"/>
        <end position="69"/>
    </location>
</feature>
<dbReference type="Proteomes" id="UP000054248">
    <property type="component" value="Unassembled WGS sequence"/>
</dbReference>
<keyword evidence="3" id="KW-1185">Reference proteome</keyword>
<feature type="non-terminal residue" evidence="2">
    <location>
        <position position="1"/>
    </location>
</feature>
<sequence>YAHPLSHVNHSTHAQADFSPTLTRSWELGTRLQTLLEHPQHHCPPKRSTQSSTSPGASSTPARASNWCK</sequence>
<reference evidence="3" key="2">
    <citation type="submission" date="2015-01" db="EMBL/GenBank/DDBJ databases">
        <title>Evolutionary Origins and Diversification of the Mycorrhizal Mutualists.</title>
        <authorList>
            <consortium name="DOE Joint Genome Institute"/>
            <consortium name="Mycorrhizal Genomics Consortium"/>
            <person name="Kohler A."/>
            <person name="Kuo A."/>
            <person name="Nagy L.G."/>
            <person name="Floudas D."/>
            <person name="Copeland A."/>
            <person name="Barry K.W."/>
            <person name="Cichocki N."/>
            <person name="Veneault-Fourrey C."/>
            <person name="LaButti K."/>
            <person name="Lindquist E.A."/>
            <person name="Lipzen A."/>
            <person name="Lundell T."/>
            <person name="Morin E."/>
            <person name="Murat C."/>
            <person name="Riley R."/>
            <person name="Ohm R."/>
            <person name="Sun H."/>
            <person name="Tunlid A."/>
            <person name="Henrissat B."/>
            <person name="Grigoriev I.V."/>
            <person name="Hibbett D.S."/>
            <person name="Martin F."/>
        </authorList>
    </citation>
    <scope>NUCLEOTIDE SEQUENCE [LARGE SCALE GENOMIC DNA]</scope>
    <source>
        <strain evidence="3">MUT 4182</strain>
    </source>
</reference>
<accession>A0A0C3MA36</accession>
<feature type="non-terminal residue" evidence="2">
    <location>
        <position position="69"/>
    </location>
</feature>
<feature type="compositionally biased region" description="Low complexity" evidence="1">
    <location>
        <begin position="47"/>
        <end position="69"/>
    </location>
</feature>
<organism evidence="2 3">
    <name type="scientific">Tulasnella calospora MUT 4182</name>
    <dbReference type="NCBI Taxonomy" id="1051891"/>
    <lineage>
        <taxon>Eukaryota</taxon>
        <taxon>Fungi</taxon>
        <taxon>Dikarya</taxon>
        <taxon>Basidiomycota</taxon>
        <taxon>Agaricomycotina</taxon>
        <taxon>Agaricomycetes</taxon>
        <taxon>Cantharellales</taxon>
        <taxon>Tulasnellaceae</taxon>
        <taxon>Tulasnella</taxon>
    </lineage>
</organism>
<dbReference type="AlphaFoldDB" id="A0A0C3MA36"/>